<organism evidence="4 5">
    <name type="scientific">Parascaris univalens</name>
    <name type="common">Nematode worm</name>
    <dbReference type="NCBI Taxonomy" id="6257"/>
    <lineage>
        <taxon>Eukaryota</taxon>
        <taxon>Metazoa</taxon>
        <taxon>Ecdysozoa</taxon>
        <taxon>Nematoda</taxon>
        <taxon>Chromadorea</taxon>
        <taxon>Rhabditida</taxon>
        <taxon>Spirurina</taxon>
        <taxon>Ascaridomorpha</taxon>
        <taxon>Ascaridoidea</taxon>
        <taxon>Ascarididae</taxon>
        <taxon>Parascaris</taxon>
    </lineage>
</organism>
<evidence type="ECO:0000313" key="5">
    <source>
        <dbReference type="WBParaSite" id="PgR021_g051_t01"/>
    </source>
</evidence>
<dbReference type="WBParaSite" id="PgR021_g051_t01">
    <property type="protein sequence ID" value="PgR021_g051_t01"/>
    <property type="gene ID" value="PgR021_g051"/>
</dbReference>
<dbReference type="InterPro" id="IPR007327">
    <property type="entry name" value="TPD52"/>
</dbReference>
<evidence type="ECO:0000256" key="1">
    <source>
        <dbReference type="ARBA" id="ARBA00005702"/>
    </source>
</evidence>
<reference evidence="5" key="1">
    <citation type="submission" date="2022-11" db="UniProtKB">
        <authorList>
            <consortium name="WormBaseParasite"/>
        </authorList>
    </citation>
    <scope>IDENTIFICATION</scope>
</reference>
<feature type="region of interest" description="Disordered" evidence="3">
    <location>
        <begin position="1"/>
        <end position="30"/>
    </location>
</feature>
<evidence type="ECO:0000256" key="2">
    <source>
        <dbReference type="ARBA" id="ARBA00023054"/>
    </source>
</evidence>
<proteinExistence type="inferred from homology"/>
<evidence type="ECO:0000256" key="3">
    <source>
        <dbReference type="SAM" id="MobiDB-lite"/>
    </source>
</evidence>
<keyword evidence="2" id="KW-0175">Coiled coil</keyword>
<protein>
    <submittedName>
        <fullName evidence="5">Tumor protein D52</fullName>
    </submittedName>
</protein>
<feature type="region of interest" description="Disordered" evidence="3">
    <location>
        <begin position="200"/>
        <end position="229"/>
    </location>
</feature>
<evidence type="ECO:0000313" key="4">
    <source>
        <dbReference type="Proteomes" id="UP000887569"/>
    </source>
</evidence>
<keyword evidence="4" id="KW-1185">Reference proteome</keyword>
<sequence length="229" mass="24838">MPSSNDPTPVKGNKAPVAASVSRKSAETTKIIKADEKMQAAMDRFAAELANDSDEESVNTSTHQQREHIGDEAFNANGSATELSEAEKEIVREELKKTEDEINTLRQVLAARQKHAADLKRKLGISPLTELTADINHSIQHVMETQAYQKTSEVVSGTADTVKNKWNDMRNSSLFKSFESKLGNAYTNVRAKLVASTSIDQLSGHAKPPSGSSSQADPTSPSTEKNTIA</sequence>
<dbReference type="Pfam" id="PF04201">
    <property type="entry name" value="TPD52"/>
    <property type="match status" value="1"/>
</dbReference>
<comment type="similarity">
    <text evidence="1">Belongs to the TPD52 family.</text>
</comment>
<feature type="compositionally biased region" description="Polar residues" evidence="3">
    <location>
        <begin position="210"/>
        <end position="229"/>
    </location>
</feature>
<dbReference type="Proteomes" id="UP000887569">
    <property type="component" value="Unplaced"/>
</dbReference>
<accession>A0A915AZW4</accession>
<name>A0A915AZW4_PARUN</name>
<dbReference type="GO" id="GO:0005737">
    <property type="term" value="C:cytoplasm"/>
    <property type="evidence" value="ECO:0007669"/>
    <property type="project" value="TreeGrafter"/>
</dbReference>
<feature type="region of interest" description="Disordered" evidence="3">
    <location>
        <begin position="49"/>
        <end position="83"/>
    </location>
</feature>
<dbReference type="PANTHER" id="PTHR19307">
    <property type="entry name" value="TUMOR PROTEIN D52"/>
    <property type="match status" value="1"/>
</dbReference>
<dbReference type="PANTHER" id="PTHR19307:SF14">
    <property type="entry name" value="TUMOR PROTEIN D52"/>
    <property type="match status" value="1"/>
</dbReference>
<dbReference type="AlphaFoldDB" id="A0A915AZW4"/>